<name>A0A9X3TW80_9PROT</name>
<dbReference type="NCBIfam" id="TIGR01509">
    <property type="entry name" value="HAD-SF-IA-v3"/>
    <property type="match status" value="1"/>
</dbReference>
<dbReference type="NCBIfam" id="TIGR01549">
    <property type="entry name" value="HAD-SF-IA-v1"/>
    <property type="match status" value="1"/>
</dbReference>
<dbReference type="AlphaFoldDB" id="A0A9X3TW80"/>
<dbReference type="SUPFAM" id="SSF56784">
    <property type="entry name" value="HAD-like"/>
    <property type="match status" value="1"/>
</dbReference>
<reference evidence="1" key="2">
    <citation type="journal article" date="2023" name="Syst. Appl. Microbiol.">
        <title>Govania unica gen. nov., sp. nov., a rare biosphere bacterium that represents a novel family in the class Alphaproteobacteria.</title>
        <authorList>
            <person name="Vandamme P."/>
            <person name="Peeters C."/>
            <person name="Hettiarachchi A."/>
            <person name="Cnockaert M."/>
            <person name="Carlier A."/>
        </authorList>
    </citation>
    <scope>NUCLEOTIDE SEQUENCE</scope>
    <source>
        <strain evidence="1">LMG 31809</strain>
    </source>
</reference>
<keyword evidence="1" id="KW-0378">Hydrolase</keyword>
<accession>A0A9X3TW80</accession>
<sequence>MDCAGFLVFDCDGTIVDSQFMIIAAMNEAFDGVGLTRPDNNNVRRVVGLSLPEAISRLLGEADQLAVADLAERYKRAFRRAREDGGREPFYPGAREAIIRFSEAGYLLGVATGKSRRGLLAVLEQAGIRSHFVSLQTADDAPGKPHPAMLRQAMADAGASADETLMIGDTSYDIDMARAAGVVGLGVSWGYHAPQDLITAGAVRVVDDYPALERAVPELLINRVTR</sequence>
<reference evidence="1" key="1">
    <citation type="submission" date="2022-08" db="EMBL/GenBank/DDBJ databases">
        <authorList>
            <person name="Vandamme P."/>
            <person name="Hettiarachchi A."/>
            <person name="Peeters C."/>
            <person name="Cnockaert M."/>
            <person name="Carlier A."/>
        </authorList>
    </citation>
    <scope>NUCLEOTIDE SEQUENCE</scope>
    <source>
        <strain evidence="1">LMG 31809</strain>
    </source>
</reference>
<dbReference type="SFLD" id="SFLDS00003">
    <property type="entry name" value="Haloacid_Dehalogenase"/>
    <property type="match status" value="1"/>
</dbReference>
<dbReference type="InterPro" id="IPR006439">
    <property type="entry name" value="HAD-SF_hydro_IA"/>
</dbReference>
<dbReference type="Gene3D" id="1.10.150.240">
    <property type="entry name" value="Putative phosphatase, domain 2"/>
    <property type="match status" value="1"/>
</dbReference>
<dbReference type="InterPro" id="IPR036412">
    <property type="entry name" value="HAD-like_sf"/>
</dbReference>
<dbReference type="GO" id="GO:0008967">
    <property type="term" value="F:phosphoglycolate phosphatase activity"/>
    <property type="evidence" value="ECO:0007669"/>
    <property type="project" value="TreeGrafter"/>
</dbReference>
<dbReference type="EMBL" id="JANWOI010000001">
    <property type="protein sequence ID" value="MDA5193086.1"/>
    <property type="molecule type" value="Genomic_DNA"/>
</dbReference>
<evidence type="ECO:0000313" key="2">
    <source>
        <dbReference type="Proteomes" id="UP001141619"/>
    </source>
</evidence>
<dbReference type="GO" id="GO:0005829">
    <property type="term" value="C:cytosol"/>
    <property type="evidence" value="ECO:0007669"/>
    <property type="project" value="TreeGrafter"/>
</dbReference>
<organism evidence="1 2">
    <name type="scientific">Govanella unica</name>
    <dbReference type="NCBI Taxonomy" id="2975056"/>
    <lineage>
        <taxon>Bacteria</taxon>
        <taxon>Pseudomonadati</taxon>
        <taxon>Pseudomonadota</taxon>
        <taxon>Alphaproteobacteria</taxon>
        <taxon>Emcibacterales</taxon>
        <taxon>Govanellaceae</taxon>
        <taxon>Govanella</taxon>
    </lineage>
</organism>
<dbReference type="GO" id="GO:0006281">
    <property type="term" value="P:DNA repair"/>
    <property type="evidence" value="ECO:0007669"/>
    <property type="project" value="TreeGrafter"/>
</dbReference>
<comment type="caution">
    <text evidence="1">The sequence shown here is derived from an EMBL/GenBank/DDBJ whole genome shotgun (WGS) entry which is preliminary data.</text>
</comment>
<dbReference type="Gene3D" id="3.40.50.1000">
    <property type="entry name" value="HAD superfamily/HAD-like"/>
    <property type="match status" value="1"/>
</dbReference>
<dbReference type="InterPro" id="IPR050155">
    <property type="entry name" value="HAD-like_hydrolase_sf"/>
</dbReference>
<dbReference type="Pfam" id="PF13419">
    <property type="entry name" value="HAD_2"/>
    <property type="match status" value="1"/>
</dbReference>
<dbReference type="Proteomes" id="UP001141619">
    <property type="component" value="Unassembled WGS sequence"/>
</dbReference>
<protein>
    <submittedName>
        <fullName evidence="1">HAD-IA family hydrolase</fullName>
    </submittedName>
</protein>
<dbReference type="InterPro" id="IPR023198">
    <property type="entry name" value="PGP-like_dom2"/>
</dbReference>
<dbReference type="SFLD" id="SFLDG01135">
    <property type="entry name" value="C1.5.6:_HAD__Beta-PGM__Phospha"/>
    <property type="match status" value="1"/>
</dbReference>
<dbReference type="SFLD" id="SFLDG01129">
    <property type="entry name" value="C1.5:_HAD__Beta-PGM__Phosphata"/>
    <property type="match status" value="1"/>
</dbReference>
<dbReference type="PANTHER" id="PTHR43434">
    <property type="entry name" value="PHOSPHOGLYCOLATE PHOSPHATASE"/>
    <property type="match status" value="1"/>
</dbReference>
<evidence type="ECO:0000313" key="1">
    <source>
        <dbReference type="EMBL" id="MDA5193086.1"/>
    </source>
</evidence>
<gene>
    <name evidence="1" type="ORF">NYP16_03840</name>
</gene>
<dbReference type="PANTHER" id="PTHR43434:SF24">
    <property type="entry name" value="HYDROLASE-RELATED"/>
    <property type="match status" value="1"/>
</dbReference>
<dbReference type="RefSeq" id="WP_274942780.1">
    <property type="nucleotide sequence ID" value="NZ_JANWOI010000001.1"/>
</dbReference>
<proteinExistence type="predicted"/>
<keyword evidence="2" id="KW-1185">Reference proteome</keyword>
<dbReference type="InterPro" id="IPR041492">
    <property type="entry name" value="HAD_2"/>
</dbReference>
<dbReference type="InterPro" id="IPR023214">
    <property type="entry name" value="HAD_sf"/>
</dbReference>